<organism evidence="1 2">
    <name type="scientific">Kribbella amoyensis</name>
    <dbReference type="NCBI Taxonomy" id="996641"/>
    <lineage>
        <taxon>Bacteria</taxon>
        <taxon>Bacillati</taxon>
        <taxon>Actinomycetota</taxon>
        <taxon>Actinomycetes</taxon>
        <taxon>Propionibacteriales</taxon>
        <taxon>Kribbellaceae</taxon>
        <taxon>Kribbella</taxon>
    </lineage>
</organism>
<dbReference type="Proteomes" id="UP000318380">
    <property type="component" value="Unassembled WGS sequence"/>
</dbReference>
<accession>A0A561BS16</accession>
<evidence type="ECO:0000313" key="1">
    <source>
        <dbReference type="EMBL" id="TWD81656.1"/>
    </source>
</evidence>
<dbReference type="RefSeq" id="WP_170284662.1">
    <property type="nucleotide sequence ID" value="NZ_VIVK01000001.1"/>
</dbReference>
<dbReference type="AlphaFoldDB" id="A0A561BS16"/>
<proteinExistence type="predicted"/>
<name>A0A561BS16_9ACTN</name>
<gene>
    <name evidence="1" type="ORF">FB561_2776</name>
</gene>
<protein>
    <submittedName>
        <fullName evidence="1">Uncharacterized protein</fullName>
    </submittedName>
</protein>
<keyword evidence="2" id="KW-1185">Reference proteome</keyword>
<dbReference type="EMBL" id="VIVK01000001">
    <property type="protein sequence ID" value="TWD81656.1"/>
    <property type="molecule type" value="Genomic_DNA"/>
</dbReference>
<reference evidence="1 2" key="1">
    <citation type="submission" date="2019-06" db="EMBL/GenBank/DDBJ databases">
        <title>Sequencing the genomes of 1000 actinobacteria strains.</title>
        <authorList>
            <person name="Klenk H.-P."/>
        </authorList>
    </citation>
    <scope>NUCLEOTIDE SEQUENCE [LARGE SCALE GENOMIC DNA]</scope>
    <source>
        <strain evidence="1 2">DSM 24683</strain>
    </source>
</reference>
<sequence>MTTVNNDRTSIHRTTCTAWCSPKHHRFCGSQVCCPHLHTPQAVAVRNNTNGGKR</sequence>
<comment type="caution">
    <text evidence="1">The sequence shown here is derived from an EMBL/GenBank/DDBJ whole genome shotgun (WGS) entry which is preliminary data.</text>
</comment>
<evidence type="ECO:0000313" key="2">
    <source>
        <dbReference type="Proteomes" id="UP000318380"/>
    </source>
</evidence>